<dbReference type="Proteomes" id="UP000298493">
    <property type="component" value="Unassembled WGS sequence"/>
</dbReference>
<dbReference type="AlphaFoldDB" id="A0A4Z1P195"/>
<feature type="compositionally biased region" description="Polar residues" evidence="1">
    <location>
        <begin position="464"/>
        <end position="488"/>
    </location>
</feature>
<feature type="compositionally biased region" description="Low complexity" evidence="1">
    <location>
        <begin position="154"/>
        <end position="170"/>
    </location>
</feature>
<reference evidence="2 3" key="1">
    <citation type="submission" date="2019-04" db="EMBL/GenBank/DDBJ databases">
        <title>High contiguity whole genome sequence and gene annotation resource for two Venturia nashicola isolates.</title>
        <authorList>
            <person name="Prokchorchik M."/>
            <person name="Won K."/>
            <person name="Lee Y."/>
            <person name="Choi E.D."/>
            <person name="Segonzac C."/>
            <person name="Sohn K.H."/>
        </authorList>
    </citation>
    <scope>NUCLEOTIDE SEQUENCE [LARGE SCALE GENOMIC DNA]</scope>
    <source>
        <strain evidence="2 3">PRI2</strain>
    </source>
</reference>
<feature type="compositionally biased region" description="Basic and acidic residues" evidence="1">
    <location>
        <begin position="868"/>
        <end position="877"/>
    </location>
</feature>
<feature type="compositionally biased region" description="Polar residues" evidence="1">
    <location>
        <begin position="177"/>
        <end position="190"/>
    </location>
</feature>
<feature type="compositionally biased region" description="Polar residues" evidence="1">
    <location>
        <begin position="130"/>
        <end position="139"/>
    </location>
</feature>
<feature type="region of interest" description="Disordered" evidence="1">
    <location>
        <begin position="1"/>
        <end position="284"/>
    </location>
</feature>
<protein>
    <submittedName>
        <fullName evidence="2">Uncharacterized protein</fullName>
    </submittedName>
</protein>
<feature type="compositionally biased region" description="Pro residues" evidence="1">
    <location>
        <begin position="412"/>
        <end position="421"/>
    </location>
</feature>
<proteinExistence type="predicted"/>
<feature type="compositionally biased region" description="Pro residues" evidence="1">
    <location>
        <begin position="206"/>
        <end position="218"/>
    </location>
</feature>
<feature type="compositionally biased region" description="Polar residues" evidence="1">
    <location>
        <begin position="14"/>
        <end position="32"/>
    </location>
</feature>
<feature type="compositionally biased region" description="Polar residues" evidence="1">
    <location>
        <begin position="297"/>
        <end position="321"/>
    </location>
</feature>
<feature type="compositionally biased region" description="Basic and acidic residues" evidence="1">
    <location>
        <begin position="109"/>
        <end position="121"/>
    </location>
</feature>
<keyword evidence="3" id="KW-1185">Reference proteome</keyword>
<feature type="compositionally biased region" description="Low complexity" evidence="1">
    <location>
        <begin position="395"/>
        <end position="411"/>
    </location>
</feature>
<feature type="compositionally biased region" description="Polar residues" evidence="1">
    <location>
        <begin position="259"/>
        <end position="273"/>
    </location>
</feature>
<dbReference type="EMBL" id="SNSC02000015">
    <property type="protein sequence ID" value="TID17839.1"/>
    <property type="molecule type" value="Genomic_DNA"/>
</dbReference>
<feature type="region of interest" description="Disordered" evidence="1">
    <location>
        <begin position="796"/>
        <end position="877"/>
    </location>
</feature>
<feature type="compositionally biased region" description="Low complexity" evidence="1">
    <location>
        <begin position="851"/>
        <end position="860"/>
    </location>
</feature>
<evidence type="ECO:0000313" key="3">
    <source>
        <dbReference type="Proteomes" id="UP000298493"/>
    </source>
</evidence>
<sequence>MTSKLFGRGKKQSSDISSAGYQNSPAPSSGNRAPSPRYAPPEDLPQHLSASPTQRQFSAGSTISRPPIDVASSVHQGSQSHLPLRLDNERLANENRLSYTPPLSPNLPQEKEKRGFRDRLGIGHSHKQSQEQNQGSSRTAEPGRRLSVKRKDPQSQQQLHQQQPEKYYQQAPAEGRSNYSRNSSTPQLLSTHGEEDEESPHNYYQQPPPQQFQGPPVPAKNQEDEPSYQQQPQPPQAYYRVSGQLQRVSTDHTYRTHHSQGSTSGELRSSGTEQQYQQLQHEDQLHQEQYQAVYQQTHPSTEGNPRYSYSSAGQPSISQGALEQHARQVSGVQQQQPEAHYPQSQQGRKSFERHRPGSQGQPLASHIQQQVGADTLHLQPPARGSSVDFPPSPLQPSLAPLYQQHQQGSLLPHPPPSPQPPSTVNSKDSDDESMPPPPGSRGNTIRPVENKNMAAPREGGQQGNGTSQPTPGFQTFGSNTVPTGSQGQPYRGGQAAVQEGGERGRDTPPPRAGEMTEDEAMNYTQLQKDYKELRDKYQKVKKYYFEKESQVHQLQNTIAHQRLSQSRTSLDDSEYAARFSRLEGLIAQLSFSIRKQWKSIPGFLHHGINKDALATGKQEMTAVGRAFFSQWLASNLFDTFFHPDLELGLSKDLKDIWHNIRRFCPPFQSAEEEDALASKMINWRLTTLEGLQDKLRGPDAQGHRERLTQMMNEKLMADIGLHLVDPPPGDLQGGVGMILDLAVNVASHVPLESREVIIEYFNPLSPIQAEVMKIETGIPALINPILVADISPSSNAGAEADRASLKSTGTRDSTDAPDDAPGGRDEKKGRGMFSGLIGGGGNKVTKNVPGSAATSAAASAKVVQPGRETPKDKEERVRISTGLAVQIRGKTVLVKAPVYTS</sequence>
<feature type="compositionally biased region" description="Polar residues" evidence="1">
    <location>
        <begin position="358"/>
        <end position="372"/>
    </location>
</feature>
<evidence type="ECO:0000256" key="1">
    <source>
        <dbReference type="SAM" id="MobiDB-lite"/>
    </source>
</evidence>
<organism evidence="2 3">
    <name type="scientific">Venturia nashicola</name>
    <dbReference type="NCBI Taxonomy" id="86259"/>
    <lineage>
        <taxon>Eukaryota</taxon>
        <taxon>Fungi</taxon>
        <taxon>Dikarya</taxon>
        <taxon>Ascomycota</taxon>
        <taxon>Pezizomycotina</taxon>
        <taxon>Dothideomycetes</taxon>
        <taxon>Pleosporomycetidae</taxon>
        <taxon>Venturiales</taxon>
        <taxon>Venturiaceae</taxon>
        <taxon>Venturia</taxon>
    </lineage>
</organism>
<feature type="compositionally biased region" description="Basic and acidic residues" evidence="1">
    <location>
        <begin position="141"/>
        <end position="153"/>
    </location>
</feature>
<name>A0A4Z1P195_9PEZI</name>
<accession>A0A4Z1P195</accession>
<dbReference type="STRING" id="86259.A0A4Z1P195"/>
<feature type="compositionally biased region" description="Polar residues" evidence="1">
    <location>
        <begin position="330"/>
        <end position="348"/>
    </location>
</feature>
<feature type="compositionally biased region" description="Polar residues" evidence="1">
    <location>
        <begin position="48"/>
        <end position="64"/>
    </location>
</feature>
<feature type="compositionally biased region" description="Basic and acidic residues" evidence="1">
    <location>
        <begin position="84"/>
        <end position="93"/>
    </location>
</feature>
<evidence type="ECO:0000313" key="2">
    <source>
        <dbReference type="EMBL" id="TID17839.1"/>
    </source>
</evidence>
<feature type="region of interest" description="Disordered" evidence="1">
    <location>
        <begin position="297"/>
        <end position="519"/>
    </location>
</feature>
<comment type="caution">
    <text evidence="2">The sequence shown here is derived from an EMBL/GenBank/DDBJ whole genome shotgun (WGS) entry which is preliminary data.</text>
</comment>
<gene>
    <name evidence="2" type="ORF">E6O75_ATG10484</name>
</gene>